<feature type="transmembrane region" description="Helical" evidence="1">
    <location>
        <begin position="20"/>
        <end position="42"/>
    </location>
</feature>
<dbReference type="InterPro" id="IPR019422">
    <property type="entry name" value="7TM_GPCR_serpentine_rcpt_Srh"/>
</dbReference>
<evidence type="ECO:0000313" key="3">
    <source>
        <dbReference type="WBParaSite" id="Csp11.Scaffold630.g21654.t1"/>
    </source>
</evidence>
<dbReference type="AlphaFoldDB" id="A0A1I7V270"/>
<evidence type="ECO:0000256" key="1">
    <source>
        <dbReference type="SAM" id="Phobius"/>
    </source>
</evidence>
<dbReference type="Proteomes" id="UP000095282">
    <property type="component" value="Unplaced"/>
</dbReference>
<name>A0A1I7V270_9PELO</name>
<accession>A0A1I7V270</accession>
<dbReference type="WBParaSite" id="Csp11.Scaffold630.g21654.t1">
    <property type="protein sequence ID" value="Csp11.Scaffold630.g21654.t1"/>
    <property type="gene ID" value="Csp11.Scaffold630.g21654"/>
</dbReference>
<sequence>MSMHSKNTLQMQKKFLQAVYVQSGVLLLSLQVPVSYFVFAIYSDTYIQTANNLSFVFMSLHGIACTVVMLLFHKPYRKFCFSWFGARETRKIPSAKIVSII</sequence>
<reference evidence="3" key="1">
    <citation type="submission" date="2016-11" db="UniProtKB">
        <authorList>
            <consortium name="WormBaseParasite"/>
        </authorList>
    </citation>
    <scope>IDENTIFICATION</scope>
</reference>
<keyword evidence="1" id="KW-0472">Membrane</keyword>
<feature type="transmembrane region" description="Helical" evidence="1">
    <location>
        <begin position="54"/>
        <end position="72"/>
    </location>
</feature>
<keyword evidence="1" id="KW-1133">Transmembrane helix</keyword>
<keyword evidence="1" id="KW-0812">Transmembrane</keyword>
<dbReference type="PANTHER" id="PTHR46891">
    <property type="entry name" value="SERPENTINE RECEPTOR, CLASS H-RELATED"/>
    <property type="match status" value="1"/>
</dbReference>
<proteinExistence type="predicted"/>
<keyword evidence="2" id="KW-1185">Reference proteome</keyword>
<protein>
    <submittedName>
        <fullName evidence="3">Serpentine Receptor, class H</fullName>
    </submittedName>
</protein>
<dbReference type="Pfam" id="PF10318">
    <property type="entry name" value="7TM_GPCR_Srh"/>
    <property type="match status" value="1"/>
</dbReference>
<organism evidence="2 3">
    <name type="scientific">Caenorhabditis tropicalis</name>
    <dbReference type="NCBI Taxonomy" id="1561998"/>
    <lineage>
        <taxon>Eukaryota</taxon>
        <taxon>Metazoa</taxon>
        <taxon>Ecdysozoa</taxon>
        <taxon>Nematoda</taxon>
        <taxon>Chromadorea</taxon>
        <taxon>Rhabditida</taxon>
        <taxon>Rhabditina</taxon>
        <taxon>Rhabditomorpha</taxon>
        <taxon>Rhabditoidea</taxon>
        <taxon>Rhabditidae</taxon>
        <taxon>Peloderinae</taxon>
        <taxon>Caenorhabditis</taxon>
    </lineage>
</organism>
<evidence type="ECO:0000313" key="2">
    <source>
        <dbReference type="Proteomes" id="UP000095282"/>
    </source>
</evidence>